<name>A0ABZ0I172_9GAMM</name>
<evidence type="ECO:0008006" key="3">
    <source>
        <dbReference type="Google" id="ProtNLM"/>
    </source>
</evidence>
<proteinExistence type="predicted"/>
<organism evidence="1 2">
    <name type="scientific">Congregibacter variabilis</name>
    <dbReference type="NCBI Taxonomy" id="3081200"/>
    <lineage>
        <taxon>Bacteria</taxon>
        <taxon>Pseudomonadati</taxon>
        <taxon>Pseudomonadota</taxon>
        <taxon>Gammaproteobacteria</taxon>
        <taxon>Cellvibrionales</taxon>
        <taxon>Halieaceae</taxon>
        <taxon>Congregibacter</taxon>
    </lineage>
</organism>
<protein>
    <recommendedName>
        <fullName evidence="3">Nucleotide-diphospho-sugar transferase domain-containing protein</fullName>
    </recommendedName>
</protein>
<evidence type="ECO:0000313" key="1">
    <source>
        <dbReference type="EMBL" id="WOJ92528.1"/>
    </source>
</evidence>
<dbReference type="EMBL" id="CP136864">
    <property type="protein sequence ID" value="WOJ92528.1"/>
    <property type="molecule type" value="Genomic_DNA"/>
</dbReference>
<reference evidence="1 2" key="1">
    <citation type="submission" date="2023-10" db="EMBL/GenBank/DDBJ databases">
        <title>Two novel species belonging to the OM43/NOR5 clade.</title>
        <authorList>
            <person name="Park M."/>
        </authorList>
    </citation>
    <scope>NUCLEOTIDE SEQUENCE [LARGE SCALE GENOMIC DNA]</scope>
    <source>
        <strain evidence="1 2">IMCC43200</strain>
    </source>
</reference>
<evidence type="ECO:0000313" key="2">
    <source>
        <dbReference type="Proteomes" id="UP001626537"/>
    </source>
</evidence>
<sequence>MGSCCASVSSWASQQGFDYLLDGDALFDRIPVTLRARFAAQVVVLSDLARLYWMREVLESGYDRAIWCDADVLIFEQFTPADSGDRFGRECWIQQDGGKLRRYRKIHNAWMQFSAGSPTLAFYLDRARLLLERTESPVVPQFIGPKLLTAWHNIAAFSVEERVGMLSPLVMAELLDGGDRALQMLRAGHAEPLCALNLSASYENREVDGVMHDGHDYQQLVEQLSSGAMLGRLRGAY</sequence>
<gene>
    <name evidence="1" type="ORF">R0135_12125</name>
</gene>
<keyword evidence="2" id="KW-1185">Reference proteome</keyword>
<dbReference type="RefSeq" id="WP_407347129.1">
    <property type="nucleotide sequence ID" value="NZ_CP136864.1"/>
</dbReference>
<accession>A0ABZ0I172</accession>
<dbReference type="Proteomes" id="UP001626537">
    <property type="component" value="Chromosome"/>
</dbReference>